<dbReference type="Proteomes" id="UP000324632">
    <property type="component" value="Chromosome 19"/>
</dbReference>
<dbReference type="InterPro" id="IPR001007">
    <property type="entry name" value="VWF_dom"/>
</dbReference>
<dbReference type="PANTHER" id="PTHR46439">
    <property type="entry name" value="CYSTEINE-RICH MOTOR NEURON 1 PROTEIN"/>
    <property type="match status" value="1"/>
</dbReference>
<dbReference type="SUPFAM" id="SSF57603">
    <property type="entry name" value="FnI-like domain"/>
    <property type="match status" value="1"/>
</dbReference>
<evidence type="ECO:0000313" key="4">
    <source>
        <dbReference type="Proteomes" id="UP000324632"/>
    </source>
</evidence>
<dbReference type="AlphaFoldDB" id="A0A5A9NFJ2"/>
<dbReference type="SMART" id="SM00214">
    <property type="entry name" value="VWC"/>
    <property type="match status" value="1"/>
</dbReference>
<dbReference type="EMBL" id="SOYY01000019">
    <property type="protein sequence ID" value="KAA0708108.1"/>
    <property type="molecule type" value="Genomic_DNA"/>
</dbReference>
<feature type="region of interest" description="Disordered" evidence="1">
    <location>
        <begin position="19"/>
        <end position="102"/>
    </location>
</feature>
<protein>
    <submittedName>
        <fullName evidence="3">Collagen alpha-1(II) chain</fullName>
    </submittedName>
</protein>
<feature type="region of interest" description="Disordered" evidence="1">
    <location>
        <begin position="484"/>
        <end position="504"/>
    </location>
</feature>
<reference evidence="3 4" key="1">
    <citation type="journal article" date="2019" name="Mol. Ecol. Resour.">
        <title>Chromosome-level genome assembly of Triplophysa tibetana, a fish adapted to the harsh high-altitude environment of the Tibetan Plateau.</title>
        <authorList>
            <person name="Yang X."/>
            <person name="Liu H."/>
            <person name="Ma Z."/>
            <person name="Zou Y."/>
            <person name="Zou M."/>
            <person name="Mao Y."/>
            <person name="Li X."/>
            <person name="Wang H."/>
            <person name="Chen T."/>
            <person name="Wang W."/>
            <person name="Yang R."/>
        </authorList>
    </citation>
    <scope>NUCLEOTIDE SEQUENCE [LARGE SCALE GENOMIC DNA]</scope>
    <source>
        <strain evidence="3">TTIB1903HZAU</strain>
        <tissue evidence="3">Muscle</tissue>
    </source>
</reference>
<dbReference type="PROSITE" id="PS50184">
    <property type="entry name" value="VWFC_2"/>
    <property type="match status" value="1"/>
</dbReference>
<evidence type="ECO:0000256" key="1">
    <source>
        <dbReference type="SAM" id="MobiDB-lite"/>
    </source>
</evidence>
<dbReference type="InterPro" id="IPR052624">
    <property type="entry name" value="CRIM1"/>
</dbReference>
<feature type="compositionally biased region" description="Polar residues" evidence="1">
    <location>
        <begin position="76"/>
        <end position="86"/>
    </location>
</feature>
<dbReference type="FunFam" id="2.10.70.10:FF:000013">
    <property type="entry name" value="Collagen, type I, alpha 1"/>
    <property type="match status" value="1"/>
</dbReference>
<keyword evidence="3" id="KW-0176">Collagen</keyword>
<feature type="region of interest" description="Disordered" evidence="1">
    <location>
        <begin position="179"/>
        <end position="201"/>
    </location>
</feature>
<gene>
    <name evidence="3" type="ORF">E1301_Tti021347</name>
</gene>
<organism evidence="3 4">
    <name type="scientific">Triplophysa tibetana</name>
    <dbReference type="NCBI Taxonomy" id="1572043"/>
    <lineage>
        <taxon>Eukaryota</taxon>
        <taxon>Metazoa</taxon>
        <taxon>Chordata</taxon>
        <taxon>Craniata</taxon>
        <taxon>Vertebrata</taxon>
        <taxon>Euteleostomi</taxon>
        <taxon>Actinopterygii</taxon>
        <taxon>Neopterygii</taxon>
        <taxon>Teleostei</taxon>
        <taxon>Ostariophysi</taxon>
        <taxon>Cypriniformes</taxon>
        <taxon>Nemacheilidae</taxon>
        <taxon>Triplophysa</taxon>
    </lineage>
</organism>
<keyword evidence="4" id="KW-1185">Reference proteome</keyword>
<evidence type="ECO:0000313" key="3">
    <source>
        <dbReference type="EMBL" id="KAA0708108.1"/>
    </source>
</evidence>
<dbReference type="GO" id="GO:0005581">
    <property type="term" value="C:collagen trimer"/>
    <property type="evidence" value="ECO:0007669"/>
    <property type="project" value="UniProtKB-KW"/>
</dbReference>
<sequence length="703" mass="79019">MEAAAEEFEAKEEYKQLLQPLQSAKQGTEEYVSKHSHLSGSKLSLKEHSSTHEKTPHHASSCASVCEEREDKPSSFIHNQPSSHTAVSEMHEDPGSCMQDGQRYSDKDVWKPESCRVCVCDTGTVLCDEIVCEELKDCPKPEIPFGECCPVSGQVWAVFNTVFSFFLCDHRTARWWGRGDKPGLWDRQENKDPGETEETRAKREVLAPVGEMVSLASLETPDPLDPRGQTDPLALVEDRWDHEDHQAPMELLAHKDFRGTPERPESPDQPAQWVPVAPPVPQENLEMMGKQVNLVKVVNVDLLDLRVIQVLMVLKENLELLELKVKLAHPERAGLLDQWVHAVCLVNGDVQDPQELLALVEMMVWPVPLVLRVKQVPLVPVDLREHKDLVESRASRELRGLLESPVTPVRTATPAQKDQWALLVYPVLLAFQVLAALLDLREQPVHSDQKDSLVIQVWLGSRVKQVLKERLVMLGLKVPSVRLERKVSEDPEESPALSDPSDHREREALQVSVELQEDQVLKEPAVIPGGLENPVCQVPEELLVKMAVPDPSALRVHVVSLESWDSPDPRVPMVTLGKRERKDSPELLVYVVCLVKMVRRVLGDLLDQLALQENEENRVSLDLLASRGCPAPPVPPEKEVNLVIRVFQEKLALLGPQDLEVSVGSREREVVQDQQASKGPAGFQELLDLMERRSENYLIVLLL</sequence>
<feature type="domain" description="VWFC" evidence="2">
    <location>
        <begin position="95"/>
        <end position="169"/>
    </location>
</feature>
<dbReference type="Gene3D" id="2.10.70.10">
    <property type="entry name" value="Complement Module, domain 1"/>
    <property type="match status" value="1"/>
</dbReference>
<comment type="caution">
    <text evidence="3">The sequence shown here is derived from an EMBL/GenBank/DDBJ whole genome shotgun (WGS) entry which is preliminary data.</text>
</comment>
<name>A0A5A9NFJ2_9TELE</name>
<dbReference type="Pfam" id="PF00093">
    <property type="entry name" value="VWC"/>
    <property type="match status" value="1"/>
</dbReference>
<feature type="compositionally biased region" description="Basic and acidic residues" evidence="1">
    <location>
        <begin position="44"/>
        <end position="56"/>
    </location>
</feature>
<proteinExistence type="predicted"/>
<accession>A0A5A9NFJ2</accession>
<evidence type="ECO:0000259" key="2">
    <source>
        <dbReference type="PROSITE" id="PS50184"/>
    </source>
</evidence>